<organism evidence="3 4">
    <name type="scientific">Actinomycetospora aeridis</name>
    <dbReference type="NCBI Taxonomy" id="3129231"/>
    <lineage>
        <taxon>Bacteria</taxon>
        <taxon>Bacillati</taxon>
        <taxon>Actinomycetota</taxon>
        <taxon>Actinomycetes</taxon>
        <taxon>Pseudonocardiales</taxon>
        <taxon>Pseudonocardiaceae</taxon>
        <taxon>Actinomycetospora</taxon>
    </lineage>
</organism>
<proteinExistence type="predicted"/>
<dbReference type="EMBL" id="JBBEGL010000012">
    <property type="protein sequence ID" value="MEJ2890347.1"/>
    <property type="molecule type" value="Genomic_DNA"/>
</dbReference>
<reference evidence="3 4" key="1">
    <citation type="submission" date="2024-03" db="EMBL/GenBank/DDBJ databases">
        <title>Actinomycetospora sp. OC33-EN06, a novel actinomycete isolated from wild orchid (Aerides multiflora).</title>
        <authorList>
            <person name="Suriyachadkun C."/>
        </authorList>
    </citation>
    <scope>NUCLEOTIDE SEQUENCE [LARGE SCALE GENOMIC DNA]</scope>
    <source>
        <strain evidence="3 4">OC33-EN06</strain>
    </source>
</reference>
<comment type="caution">
    <text evidence="3">The sequence shown here is derived from an EMBL/GenBank/DDBJ whole genome shotgun (WGS) entry which is preliminary data.</text>
</comment>
<evidence type="ECO:0008006" key="5">
    <source>
        <dbReference type="Google" id="ProtNLM"/>
    </source>
</evidence>
<feature type="compositionally biased region" description="Low complexity" evidence="1">
    <location>
        <begin position="60"/>
        <end position="70"/>
    </location>
</feature>
<feature type="compositionally biased region" description="Low complexity" evidence="1">
    <location>
        <begin position="232"/>
        <end position="245"/>
    </location>
</feature>
<feature type="compositionally biased region" description="Low complexity" evidence="1">
    <location>
        <begin position="187"/>
        <end position="210"/>
    </location>
</feature>
<keyword evidence="2" id="KW-1133">Transmembrane helix</keyword>
<evidence type="ECO:0000256" key="1">
    <source>
        <dbReference type="SAM" id="MobiDB-lite"/>
    </source>
</evidence>
<name>A0ABU8NET5_9PSEU</name>
<dbReference type="Proteomes" id="UP001370100">
    <property type="component" value="Unassembled WGS sequence"/>
</dbReference>
<feature type="transmembrane region" description="Helical" evidence="2">
    <location>
        <begin position="257"/>
        <end position="276"/>
    </location>
</feature>
<keyword evidence="4" id="KW-1185">Reference proteome</keyword>
<keyword evidence="2" id="KW-0472">Membrane</keyword>
<gene>
    <name evidence="3" type="ORF">WCD41_28085</name>
</gene>
<sequence>MTDGSNDAAVTGQGRRRPRDGDAPASGHGAATPPVATSPPDAIRRTGSQPTAEAATSMVGIPAAGRRAAGPPTPARPVPAAPAQPAADEAATSMVGVPADATGLGVRKGGGQDPGSVDAATSVVPTTPAADATGLGQRRAAGSASAAPVDGTGLGARRSAAQVPPDATGLGQRGRVTGPPSGPFTGPPSAGVGTTGPGHRPPAGARPAPGGHEDIVRFGPGMPASPPPPATPTWHRPPAEGAAPTPARPRRKRRTPFVGGLLTLLAIAGVLAWLFLRPTTPVGIQGVTVAADPAEAGCGATVVLVGTVATDGTAGTFRYRWERSDGQITEPLTQSVASGATSTDVRLQWTVSGEGTFDGSATLRVLDGVPATPQAAEGTGGFTYAC</sequence>
<evidence type="ECO:0000256" key="2">
    <source>
        <dbReference type="SAM" id="Phobius"/>
    </source>
</evidence>
<accession>A0ABU8NET5</accession>
<evidence type="ECO:0000313" key="4">
    <source>
        <dbReference type="Proteomes" id="UP001370100"/>
    </source>
</evidence>
<feature type="region of interest" description="Disordered" evidence="1">
    <location>
        <begin position="1"/>
        <end position="253"/>
    </location>
</feature>
<evidence type="ECO:0000313" key="3">
    <source>
        <dbReference type="EMBL" id="MEJ2890347.1"/>
    </source>
</evidence>
<keyword evidence="2" id="KW-0812">Transmembrane</keyword>
<feature type="compositionally biased region" description="Pro residues" evidence="1">
    <location>
        <begin position="71"/>
        <end position="82"/>
    </location>
</feature>
<dbReference type="RefSeq" id="WP_337718544.1">
    <property type="nucleotide sequence ID" value="NZ_JBBEGL010000012.1"/>
</dbReference>
<protein>
    <recommendedName>
        <fullName evidence="5">Ig-like domain-containing protein</fullName>
    </recommendedName>
</protein>
<feature type="compositionally biased region" description="Low complexity" evidence="1">
    <location>
        <begin position="116"/>
        <end position="147"/>
    </location>
</feature>